<dbReference type="AlphaFoldDB" id="A0A232M7B3"/>
<name>A0A232M7B3_9EURO</name>
<dbReference type="InterPro" id="IPR051681">
    <property type="entry name" value="Ser/Thr_Kinases-Pseudokinases"/>
</dbReference>
<dbReference type="Gene3D" id="1.10.510.10">
    <property type="entry name" value="Transferase(Phosphotransferase) domain 1"/>
    <property type="match status" value="1"/>
</dbReference>
<dbReference type="InterPro" id="IPR011009">
    <property type="entry name" value="Kinase-like_dom_sf"/>
</dbReference>
<evidence type="ECO:0000259" key="1">
    <source>
        <dbReference type="PROSITE" id="PS50011"/>
    </source>
</evidence>
<dbReference type="PANTHER" id="PTHR44329">
    <property type="entry name" value="SERINE/THREONINE-PROTEIN KINASE TNNI3K-RELATED"/>
    <property type="match status" value="1"/>
</dbReference>
<gene>
    <name evidence="2" type="ORF">Egran_00023</name>
</gene>
<proteinExistence type="predicted"/>
<organism evidence="2 3">
    <name type="scientific">Elaphomyces granulatus</name>
    <dbReference type="NCBI Taxonomy" id="519963"/>
    <lineage>
        <taxon>Eukaryota</taxon>
        <taxon>Fungi</taxon>
        <taxon>Dikarya</taxon>
        <taxon>Ascomycota</taxon>
        <taxon>Pezizomycotina</taxon>
        <taxon>Eurotiomycetes</taxon>
        <taxon>Eurotiomycetidae</taxon>
        <taxon>Eurotiales</taxon>
        <taxon>Elaphomycetaceae</taxon>
        <taxon>Elaphomyces</taxon>
    </lineage>
</organism>
<dbReference type="EMBL" id="NPHW01000414">
    <property type="protein sequence ID" value="OXV12218.1"/>
    <property type="molecule type" value="Genomic_DNA"/>
</dbReference>
<evidence type="ECO:0000313" key="2">
    <source>
        <dbReference type="EMBL" id="OXV12218.1"/>
    </source>
</evidence>
<sequence>MAEETISSGDHVDRESSVAYFVPLSPFERRLLSDLTVLLDQQQFIPFDPQNAAITAVFNEWHWSSLVKRCLDDFLGEEHLLEDYQGDRSIAYNAFIHFLAHEGEAELSLARTEGFRSANEDFLLNLGDRSIKNVEVKPVEKDLHLWETLSRLYQTYGWYWKHKEPLSNPEGTFDIWKLIRKFTLQWQWPENKDDVNRVLIMNPSFAAFYEVKQHCSTQDGSQIQVSIGEFEQLDIKQRPSAYSIGEYPEGEPKVDEDGNMTNAYLTFLLRSLGHSRLLEDPRAYLHLVPWTDLTCENPKFLRQFGLDLNVPFFESDIVNEWVLWTPPYPGFIWNHHLHTEDEVYEYNIMNDWSFPDHYLKHQVVFAVRNVDETDLVSELREYWDTWNDCALTQKTADGPLLLLETIPGLRFRSRKKYQDNVAALTYFRNLVEAHATDTLDVSSVRNIIGLEPGYTPLFEHSLRVIPEEQLFNISWDEPLGEGENGAVYRAMWRKPAGHLATTRTGDQELHVVLKDVLSRRGTSQDPLKKLLKELDVTYASLGGRAVGCVEFLGIALVHYRLKKAGKGNGAILPSPQDGDRKLFLVFERATQATVLGFLSRQLKDSTFVSCWDQVASAISSIADGINSLHKHGVLHRDLHMNNILVTDRYYPNDPQHPHEYSCMITDFGEGKVLKPGQEKRDPTDHHASYGVLEFRAPEVHGNQGWSTKAEVFSFGVIACKIMECRRRVCTTPPPEWVLSEVEVKHHDLRQSVDMIAHIVLAGLKSTIERCLSYSPDDRPSMREVVDALDDLTIDFTADSEGKRKVKWVCWKWDESLKNGRREQGSNEFSEFASIAEL</sequence>
<dbReference type="GO" id="GO:0005524">
    <property type="term" value="F:ATP binding"/>
    <property type="evidence" value="ECO:0007669"/>
    <property type="project" value="InterPro"/>
</dbReference>
<dbReference type="OrthoDB" id="5979581at2759"/>
<dbReference type="CDD" id="cd00180">
    <property type="entry name" value="PKc"/>
    <property type="match status" value="1"/>
</dbReference>
<dbReference type="InterPro" id="IPR000719">
    <property type="entry name" value="Prot_kinase_dom"/>
</dbReference>
<comment type="caution">
    <text evidence="2">The sequence shown here is derived from an EMBL/GenBank/DDBJ whole genome shotgun (WGS) entry which is preliminary data.</text>
</comment>
<dbReference type="Proteomes" id="UP000243515">
    <property type="component" value="Unassembled WGS sequence"/>
</dbReference>
<dbReference type="PROSITE" id="PS50011">
    <property type="entry name" value="PROTEIN_KINASE_DOM"/>
    <property type="match status" value="1"/>
</dbReference>
<feature type="domain" description="Protein kinase" evidence="1">
    <location>
        <begin position="473"/>
        <end position="793"/>
    </location>
</feature>
<protein>
    <recommendedName>
        <fullName evidence="1">Protein kinase domain-containing protein</fullName>
    </recommendedName>
</protein>
<accession>A0A232M7B3</accession>
<dbReference type="SUPFAM" id="SSF56112">
    <property type="entry name" value="Protein kinase-like (PK-like)"/>
    <property type="match status" value="1"/>
</dbReference>
<evidence type="ECO:0000313" key="3">
    <source>
        <dbReference type="Proteomes" id="UP000243515"/>
    </source>
</evidence>
<reference evidence="2 3" key="1">
    <citation type="journal article" date="2015" name="Environ. Microbiol.">
        <title>Metagenome sequence of Elaphomyces granulatus from sporocarp tissue reveals Ascomycota ectomycorrhizal fingerprints of genome expansion and a Proteobacteria-rich microbiome.</title>
        <authorList>
            <person name="Quandt C.A."/>
            <person name="Kohler A."/>
            <person name="Hesse C.N."/>
            <person name="Sharpton T.J."/>
            <person name="Martin F."/>
            <person name="Spatafora J.W."/>
        </authorList>
    </citation>
    <scope>NUCLEOTIDE SEQUENCE [LARGE SCALE GENOMIC DNA]</scope>
    <source>
        <strain evidence="2 3">OSC145934</strain>
    </source>
</reference>
<dbReference type="GO" id="GO:0004674">
    <property type="term" value="F:protein serine/threonine kinase activity"/>
    <property type="evidence" value="ECO:0007669"/>
    <property type="project" value="TreeGrafter"/>
</dbReference>
<dbReference type="Pfam" id="PF00069">
    <property type="entry name" value="Pkinase"/>
    <property type="match status" value="1"/>
</dbReference>
<keyword evidence="3" id="KW-1185">Reference proteome</keyword>